<dbReference type="AlphaFoldDB" id="A0A6M3JB18"/>
<feature type="compositionally biased region" description="Basic and acidic residues" evidence="1">
    <location>
        <begin position="173"/>
        <end position="207"/>
    </location>
</feature>
<dbReference type="EMBL" id="MT141554">
    <property type="protein sequence ID" value="QJA66375.1"/>
    <property type="molecule type" value="Genomic_DNA"/>
</dbReference>
<evidence type="ECO:0000256" key="1">
    <source>
        <dbReference type="SAM" id="MobiDB-lite"/>
    </source>
</evidence>
<evidence type="ECO:0000313" key="3">
    <source>
        <dbReference type="EMBL" id="QJA76483.1"/>
    </source>
</evidence>
<accession>A0A6M3JB18</accession>
<evidence type="ECO:0000313" key="2">
    <source>
        <dbReference type="EMBL" id="QJA66375.1"/>
    </source>
</evidence>
<dbReference type="GO" id="GO:0003677">
    <property type="term" value="F:DNA binding"/>
    <property type="evidence" value="ECO:0007669"/>
    <property type="project" value="InterPro"/>
</dbReference>
<gene>
    <name evidence="3" type="ORF">MM415A01503_0003</name>
    <name evidence="2" type="ORF">MM415B00353_0022</name>
</gene>
<dbReference type="InterPro" id="IPR018330">
    <property type="entry name" value="RecT_fam"/>
</dbReference>
<name>A0A6M3JB18_9ZZZZ</name>
<reference evidence="2" key="1">
    <citation type="submission" date="2020-03" db="EMBL/GenBank/DDBJ databases">
        <title>The deep terrestrial virosphere.</title>
        <authorList>
            <person name="Holmfeldt K."/>
            <person name="Nilsson E."/>
            <person name="Simone D."/>
            <person name="Lopez-Fernandez M."/>
            <person name="Wu X."/>
            <person name="de Brujin I."/>
            <person name="Lundin D."/>
            <person name="Andersson A."/>
            <person name="Bertilsson S."/>
            <person name="Dopson M."/>
        </authorList>
    </citation>
    <scope>NUCLEOTIDE SEQUENCE</scope>
    <source>
        <strain evidence="3">MM415A01503</strain>
        <strain evidence="2">MM415B00353</strain>
    </source>
</reference>
<feature type="region of interest" description="Disordered" evidence="1">
    <location>
        <begin position="170"/>
        <end position="207"/>
    </location>
</feature>
<dbReference type="GO" id="GO:0006310">
    <property type="term" value="P:DNA recombination"/>
    <property type="evidence" value="ECO:0007669"/>
    <property type="project" value="InterPro"/>
</dbReference>
<organism evidence="2">
    <name type="scientific">viral metagenome</name>
    <dbReference type="NCBI Taxonomy" id="1070528"/>
    <lineage>
        <taxon>unclassified sequences</taxon>
        <taxon>metagenomes</taxon>
        <taxon>organismal metagenomes</taxon>
    </lineage>
</organism>
<dbReference type="EMBL" id="MT142228">
    <property type="protein sequence ID" value="QJA76483.1"/>
    <property type="molecule type" value="Genomic_DNA"/>
</dbReference>
<dbReference type="NCBIfam" id="TIGR01913">
    <property type="entry name" value="bet_lambda"/>
    <property type="match status" value="1"/>
</dbReference>
<dbReference type="Pfam" id="PF03837">
    <property type="entry name" value="RecT"/>
    <property type="match status" value="2"/>
</dbReference>
<protein>
    <submittedName>
        <fullName evidence="2">Putative DNA recombination protein</fullName>
    </submittedName>
</protein>
<dbReference type="InterPro" id="IPR010183">
    <property type="entry name" value="Phage_lambda_Bet"/>
</dbReference>
<proteinExistence type="predicted"/>
<sequence length="270" mass="30639">MSEELAVYNTDQVNLIKQTVAKGCTDLELQLFMYQAQKTGLDPLSKQIHAIKRFDKKQNRETMTIQTGIDGYRLIADRTGKYAGNDDPVFGGGETYPSTATVTVWKMVDGVRCGFSASARWNEYFPGEKQGFMWEKLPFLMLGKCAEALALRKAFPAELSGIYTFEEMQQAGEDTKRPPMKEPQAKKQEAKEETEPEQPEDRQITKKITDPQRKRFYAIAKAAGKTDDQIKGYLKIALNIEHTRDIPVIMYDELCDWAAESKTVPEKTDV</sequence>